<dbReference type="KEGG" id="csv:101206713"/>
<proteinExistence type="predicted"/>
<evidence type="ECO:0000256" key="1">
    <source>
        <dbReference type="SAM" id="MobiDB-lite"/>
    </source>
</evidence>
<protein>
    <recommendedName>
        <fullName evidence="2">VQ domain-containing protein</fullName>
    </recommendedName>
</protein>
<reference evidence="3 4" key="3">
    <citation type="journal article" date="2010" name="BMC Genomics">
        <title>Transcriptome sequencing and comparative analysis of cucumber flowers with different sex types.</title>
        <authorList>
            <person name="Guo S."/>
            <person name="Zheng Y."/>
            <person name="Joung J.G."/>
            <person name="Liu S."/>
            <person name="Zhang Z."/>
            <person name="Crasta O.R."/>
            <person name="Sobral B.W."/>
            <person name="Xu Y."/>
            <person name="Huang S."/>
            <person name="Fei Z."/>
        </authorList>
    </citation>
    <scope>NUCLEOTIDE SEQUENCE [LARGE SCALE GENOMIC DNA]</scope>
    <source>
        <strain evidence="4">cv. 9930</strain>
    </source>
</reference>
<dbReference type="Proteomes" id="UP000029981">
    <property type="component" value="Chromosome 6"/>
</dbReference>
<dbReference type="Pfam" id="PF05678">
    <property type="entry name" value="VQ"/>
    <property type="match status" value="1"/>
</dbReference>
<dbReference type="EMBL" id="CM002927">
    <property type="protein sequence ID" value="KGN47476.1"/>
    <property type="molecule type" value="Genomic_DNA"/>
</dbReference>
<feature type="domain" description="VQ" evidence="2">
    <location>
        <begin position="44"/>
        <end position="70"/>
    </location>
</feature>
<dbReference type="STRING" id="3659.A0A0A0KI80"/>
<dbReference type="GO" id="GO:0005634">
    <property type="term" value="C:nucleus"/>
    <property type="evidence" value="ECO:0000318"/>
    <property type="project" value="GO_Central"/>
</dbReference>
<dbReference type="AlphaFoldDB" id="A0A0A0KI80"/>
<gene>
    <name evidence="3" type="ORF">Csa_6G338080</name>
</gene>
<dbReference type="Gramene" id="KGN47476">
    <property type="protein sequence ID" value="KGN47476"/>
    <property type="gene ID" value="Csa_6G338080"/>
</dbReference>
<organism evidence="3 4">
    <name type="scientific">Cucumis sativus</name>
    <name type="common">Cucumber</name>
    <dbReference type="NCBI Taxonomy" id="3659"/>
    <lineage>
        <taxon>Eukaryota</taxon>
        <taxon>Viridiplantae</taxon>
        <taxon>Streptophyta</taxon>
        <taxon>Embryophyta</taxon>
        <taxon>Tracheophyta</taxon>
        <taxon>Spermatophyta</taxon>
        <taxon>Magnoliopsida</taxon>
        <taxon>eudicotyledons</taxon>
        <taxon>Gunneridae</taxon>
        <taxon>Pentapetalae</taxon>
        <taxon>rosids</taxon>
        <taxon>fabids</taxon>
        <taxon>Cucurbitales</taxon>
        <taxon>Cucurbitaceae</taxon>
        <taxon>Benincaseae</taxon>
        <taxon>Cucumis</taxon>
    </lineage>
</organism>
<dbReference type="OrthoDB" id="1518325at2759"/>
<reference evidence="3 4" key="4">
    <citation type="journal article" date="2011" name="BMC Genomics">
        <title>RNA-Seq improves annotation of protein-coding genes in the cucumber genome.</title>
        <authorList>
            <person name="Li Z."/>
            <person name="Zhang Z."/>
            <person name="Yan P."/>
            <person name="Huang S."/>
            <person name="Fei Z."/>
            <person name="Lin K."/>
        </authorList>
    </citation>
    <scope>NUCLEOTIDE SEQUENCE [LARGE SCALE GENOMIC DNA]</scope>
    <source>
        <strain evidence="4">cv. 9930</strain>
    </source>
</reference>
<feature type="region of interest" description="Disordered" evidence="1">
    <location>
        <begin position="64"/>
        <end position="100"/>
    </location>
</feature>
<name>A0A0A0KI80_CUCSA</name>
<evidence type="ECO:0000259" key="2">
    <source>
        <dbReference type="Pfam" id="PF05678"/>
    </source>
</evidence>
<feature type="region of interest" description="Disordered" evidence="1">
    <location>
        <begin position="1"/>
        <end position="39"/>
    </location>
</feature>
<reference evidence="3 4" key="2">
    <citation type="journal article" date="2009" name="PLoS ONE">
        <title>An integrated genetic and cytogenetic map of the cucumber genome.</title>
        <authorList>
            <person name="Ren Y."/>
            <person name="Zhang Z."/>
            <person name="Liu J."/>
            <person name="Staub J.E."/>
            <person name="Han Y."/>
            <person name="Cheng Z."/>
            <person name="Li X."/>
            <person name="Lu J."/>
            <person name="Miao H."/>
            <person name="Kang H."/>
            <person name="Xie B."/>
            <person name="Gu X."/>
            <person name="Wang X."/>
            <person name="Du Y."/>
            <person name="Jin W."/>
            <person name="Huang S."/>
        </authorList>
    </citation>
    <scope>NUCLEOTIDE SEQUENCE [LARGE SCALE GENOMIC DNA]</scope>
    <source>
        <strain evidence="4">cv. 9930</strain>
    </source>
</reference>
<accession>A0A0A0KI80</accession>
<evidence type="ECO:0000313" key="4">
    <source>
        <dbReference type="Proteomes" id="UP000029981"/>
    </source>
</evidence>
<dbReference type="InterPro" id="IPR008889">
    <property type="entry name" value="VQ"/>
</dbReference>
<dbReference type="eggNOG" id="ENOG502S37N">
    <property type="taxonomic scope" value="Eukaryota"/>
</dbReference>
<sequence length="177" mass="19366">MPEKKELQLQGPRPSALKITKDSHKIKKPPLPPPQPHRPVIIYTVSPKIIHTDPTEFKDLVQRLTGHHQPPSSSSNHALVHDHHPPPDHISIPTTDDPIDDQAGVDRIIAHGILSPTPGLLPPISSTIFNPPPQAPAAAAAGDLTSLTQFFHDLSPIAANHFSSSLDFFQQNFPDFH</sequence>
<dbReference type="InterPro" id="IPR039607">
    <property type="entry name" value="VQ_8/17/18/20/21/25"/>
</dbReference>
<dbReference type="PANTHER" id="PTHR33143:SF63">
    <property type="entry name" value="F16F4.1 PROTEIN"/>
    <property type="match status" value="1"/>
</dbReference>
<reference evidence="3 4" key="1">
    <citation type="journal article" date="2009" name="Nat. Genet.">
        <title>The genome of the cucumber, Cucumis sativus L.</title>
        <authorList>
            <person name="Huang S."/>
            <person name="Li R."/>
            <person name="Zhang Z."/>
            <person name="Li L."/>
            <person name="Gu X."/>
            <person name="Fan W."/>
            <person name="Lucas W.J."/>
            <person name="Wang X."/>
            <person name="Xie B."/>
            <person name="Ni P."/>
            <person name="Ren Y."/>
            <person name="Zhu H."/>
            <person name="Li J."/>
            <person name="Lin K."/>
            <person name="Jin W."/>
            <person name="Fei Z."/>
            <person name="Li G."/>
            <person name="Staub J."/>
            <person name="Kilian A."/>
            <person name="van der Vossen E.A."/>
            <person name="Wu Y."/>
            <person name="Guo J."/>
            <person name="He J."/>
            <person name="Jia Z."/>
            <person name="Ren Y."/>
            <person name="Tian G."/>
            <person name="Lu Y."/>
            <person name="Ruan J."/>
            <person name="Qian W."/>
            <person name="Wang M."/>
            <person name="Huang Q."/>
            <person name="Li B."/>
            <person name="Xuan Z."/>
            <person name="Cao J."/>
            <person name="Asan"/>
            <person name="Wu Z."/>
            <person name="Zhang J."/>
            <person name="Cai Q."/>
            <person name="Bai Y."/>
            <person name="Zhao B."/>
            <person name="Han Y."/>
            <person name="Li Y."/>
            <person name="Li X."/>
            <person name="Wang S."/>
            <person name="Shi Q."/>
            <person name="Liu S."/>
            <person name="Cho W.K."/>
            <person name="Kim J.Y."/>
            <person name="Xu Y."/>
            <person name="Heller-Uszynska K."/>
            <person name="Miao H."/>
            <person name="Cheng Z."/>
            <person name="Zhang S."/>
            <person name="Wu J."/>
            <person name="Yang Y."/>
            <person name="Kang H."/>
            <person name="Li M."/>
            <person name="Liang H."/>
            <person name="Ren X."/>
            <person name="Shi Z."/>
            <person name="Wen M."/>
            <person name="Jian M."/>
            <person name="Yang H."/>
            <person name="Zhang G."/>
            <person name="Yang Z."/>
            <person name="Chen R."/>
            <person name="Liu S."/>
            <person name="Li J."/>
            <person name="Ma L."/>
            <person name="Liu H."/>
            <person name="Zhou Y."/>
            <person name="Zhao J."/>
            <person name="Fang X."/>
            <person name="Li G."/>
            <person name="Fang L."/>
            <person name="Li Y."/>
            <person name="Liu D."/>
            <person name="Zheng H."/>
            <person name="Zhang Y."/>
            <person name="Qin N."/>
            <person name="Li Z."/>
            <person name="Yang G."/>
            <person name="Yang S."/>
            <person name="Bolund L."/>
            <person name="Kristiansen K."/>
            <person name="Zheng H."/>
            <person name="Li S."/>
            <person name="Zhang X."/>
            <person name="Yang H."/>
            <person name="Wang J."/>
            <person name="Sun R."/>
            <person name="Zhang B."/>
            <person name="Jiang S."/>
            <person name="Wang J."/>
            <person name="Du Y."/>
            <person name="Li S."/>
        </authorList>
    </citation>
    <scope>NUCLEOTIDE SEQUENCE [LARGE SCALE GENOMIC DNA]</scope>
    <source>
        <strain evidence="4">cv. 9930</strain>
    </source>
</reference>
<keyword evidence="4" id="KW-1185">Reference proteome</keyword>
<dbReference type="PANTHER" id="PTHR33143">
    <property type="entry name" value="F16F4.1 PROTEIN-RELATED"/>
    <property type="match status" value="1"/>
</dbReference>
<evidence type="ECO:0000313" key="3">
    <source>
        <dbReference type="EMBL" id="KGN47476.1"/>
    </source>
</evidence>